<comment type="catalytic activity">
    <reaction evidence="7">
        <text>L-aspartate + L-glutamine + ATP + H2O = L-asparagine + L-glutamate + AMP + diphosphate + H(+)</text>
        <dbReference type="Rhea" id="RHEA:12228"/>
        <dbReference type="ChEBI" id="CHEBI:15377"/>
        <dbReference type="ChEBI" id="CHEBI:15378"/>
        <dbReference type="ChEBI" id="CHEBI:29985"/>
        <dbReference type="ChEBI" id="CHEBI:29991"/>
        <dbReference type="ChEBI" id="CHEBI:30616"/>
        <dbReference type="ChEBI" id="CHEBI:33019"/>
        <dbReference type="ChEBI" id="CHEBI:58048"/>
        <dbReference type="ChEBI" id="CHEBI:58359"/>
        <dbReference type="ChEBI" id="CHEBI:456215"/>
        <dbReference type="EC" id="6.3.5.4"/>
    </reaction>
</comment>
<feature type="binding site" evidence="9">
    <location>
        <position position="287"/>
    </location>
    <ligand>
        <name>ATP</name>
        <dbReference type="ChEBI" id="CHEBI:30616"/>
    </ligand>
</feature>
<protein>
    <recommendedName>
        <fullName evidence="3">asparagine synthase (glutamine-hydrolyzing)</fullName>
        <ecNumber evidence="3">6.3.5.4</ecNumber>
    </recommendedName>
</protein>
<dbReference type="PANTHER" id="PTHR43284:SF1">
    <property type="entry name" value="ASPARAGINE SYNTHETASE"/>
    <property type="match status" value="1"/>
</dbReference>
<dbReference type="InterPro" id="IPR006426">
    <property type="entry name" value="Asn_synth_AEB"/>
</dbReference>
<feature type="active site" description="For GATase activity" evidence="8">
    <location>
        <position position="2"/>
    </location>
</feature>
<dbReference type="GO" id="GO:0005524">
    <property type="term" value="F:ATP binding"/>
    <property type="evidence" value="ECO:0007669"/>
    <property type="project" value="UniProtKB-KW"/>
</dbReference>
<dbReference type="RefSeq" id="WP_131446840.1">
    <property type="nucleotide sequence ID" value="NZ_SJZB01000033.1"/>
</dbReference>
<dbReference type="InterPro" id="IPR017932">
    <property type="entry name" value="GATase_2_dom"/>
</dbReference>
<evidence type="ECO:0000256" key="1">
    <source>
        <dbReference type="ARBA" id="ARBA00005187"/>
    </source>
</evidence>
<dbReference type="GO" id="GO:0005829">
    <property type="term" value="C:cytosol"/>
    <property type="evidence" value="ECO:0007669"/>
    <property type="project" value="TreeGrafter"/>
</dbReference>
<keyword evidence="12" id="KW-0436">Ligase</keyword>
<dbReference type="PANTHER" id="PTHR43284">
    <property type="entry name" value="ASPARAGINE SYNTHETASE (GLUTAMINE-HYDROLYZING)"/>
    <property type="match status" value="1"/>
</dbReference>
<dbReference type="InterPro" id="IPR051786">
    <property type="entry name" value="ASN_synthetase/amidase"/>
</dbReference>
<dbReference type="EC" id="6.3.5.4" evidence="3"/>
<feature type="site" description="Important for beta-aspartyl-AMP intermediate formation" evidence="10">
    <location>
        <position position="363"/>
    </location>
</feature>
<organism evidence="12 13">
    <name type="scientific">Parasulfuritortus cantonensis</name>
    <dbReference type="NCBI Taxonomy" id="2528202"/>
    <lineage>
        <taxon>Bacteria</taxon>
        <taxon>Pseudomonadati</taxon>
        <taxon>Pseudomonadota</taxon>
        <taxon>Betaproteobacteria</taxon>
        <taxon>Nitrosomonadales</taxon>
        <taxon>Thiobacillaceae</taxon>
        <taxon>Parasulfuritortus</taxon>
    </lineage>
</organism>
<dbReference type="InterPro" id="IPR014729">
    <property type="entry name" value="Rossmann-like_a/b/a_fold"/>
</dbReference>
<evidence type="ECO:0000313" key="12">
    <source>
        <dbReference type="EMBL" id="TCJ14747.1"/>
    </source>
</evidence>
<dbReference type="Pfam" id="PF00733">
    <property type="entry name" value="Asn_synthase"/>
    <property type="match status" value="1"/>
</dbReference>
<evidence type="ECO:0000256" key="4">
    <source>
        <dbReference type="ARBA" id="ARBA00022741"/>
    </source>
</evidence>
<evidence type="ECO:0000256" key="5">
    <source>
        <dbReference type="ARBA" id="ARBA00022840"/>
    </source>
</evidence>
<evidence type="ECO:0000256" key="3">
    <source>
        <dbReference type="ARBA" id="ARBA00012737"/>
    </source>
</evidence>
<dbReference type="PROSITE" id="PS51278">
    <property type="entry name" value="GATASE_TYPE_2"/>
    <property type="match status" value="1"/>
</dbReference>
<proteinExistence type="inferred from homology"/>
<dbReference type="InterPro" id="IPR001962">
    <property type="entry name" value="Asn_synthase"/>
</dbReference>
<keyword evidence="13" id="KW-1185">Reference proteome</keyword>
<evidence type="ECO:0000313" key="13">
    <source>
        <dbReference type="Proteomes" id="UP000295443"/>
    </source>
</evidence>
<dbReference type="AlphaFoldDB" id="A0A4R1BCM7"/>
<evidence type="ECO:0000259" key="11">
    <source>
        <dbReference type="PROSITE" id="PS51278"/>
    </source>
</evidence>
<dbReference type="CDD" id="cd01991">
    <property type="entry name" value="Asn_synthase_B_C"/>
    <property type="match status" value="1"/>
</dbReference>
<keyword evidence="4 9" id="KW-0547">Nucleotide-binding</keyword>
<dbReference type="InterPro" id="IPR033738">
    <property type="entry name" value="AsnB_N"/>
</dbReference>
<reference evidence="12 13" key="1">
    <citation type="submission" date="2019-03" db="EMBL/GenBank/DDBJ databases">
        <title>Genome sequence of Thiobacillaceae bacterium LSR1, a sulfur-oxidizing bacterium isolated from freshwater sediment.</title>
        <authorList>
            <person name="Li S."/>
        </authorList>
    </citation>
    <scope>NUCLEOTIDE SEQUENCE [LARGE SCALE GENOMIC DNA]</scope>
    <source>
        <strain evidence="12 13">LSR1</strain>
    </source>
</reference>
<dbReference type="Pfam" id="PF13537">
    <property type="entry name" value="GATase_7"/>
    <property type="match status" value="1"/>
</dbReference>
<dbReference type="Proteomes" id="UP000295443">
    <property type="component" value="Unassembled WGS sequence"/>
</dbReference>
<sequence length="619" mass="70195">MCGILGVVSTDRPNIDQQLFDRMLDTLRHRGPDGRGVTILDNGRVWFGHRRLAIIDLSPAGAQPMCNEDGTVWITFNGEIYNYRLLRAELSQLGHRFRSESDTEVIVHAWEAWGKECVHRLRGIFAFGIWDEHTKELFLARDHVGVKPLYYSQYAGRFTFASQPRAILEDGAFPREIDATGFRDYFAFGYVPRERSAFAGMRKLPAGHWLHLKAGRTEVREYWHPEYRPARLGAVEAVTEVQGRLVQAIDSQLVSDVPVGCFLSGGIDSSLLVAVARRTIELRTFTVGFDESSSDERVHAQEVATRFATEHHEQLLGRPRVQAVLYEIAEYYDEPFDPNGPMPFMEVARLARRHETVVALGGDGADELFLGYLRYDDFDRPLRWSGRFGRRLWYWARGNGLLGARALSDGDMERYFRYEGACTDQEQAGLLTAEFRKQVEGNALDTLRPYFQSGQPALLTAQLADISHYLVDHILCKVDRAAMAHGVEARVPFLDIDLIQTALSLPIELNYARGERKSLLKRAARAFLGPEILTPRKKGFSSPLASWLDADLRAWGNRLINDGVLVGRGVVRPDWENGLLVRARANAWASIRTWWLLVEAELWGRRWIEGGQAWGGHDV</sequence>
<gene>
    <name evidence="12" type="primary">asnB</name>
    <name evidence="12" type="ORF">EZJ19_09195</name>
</gene>
<accession>A0A4R1BCM7</accession>
<evidence type="ECO:0000256" key="6">
    <source>
        <dbReference type="ARBA" id="ARBA00022962"/>
    </source>
</evidence>
<evidence type="ECO:0000256" key="8">
    <source>
        <dbReference type="PIRSR" id="PIRSR001589-1"/>
    </source>
</evidence>
<dbReference type="Gene3D" id="3.40.50.620">
    <property type="entry name" value="HUPs"/>
    <property type="match status" value="1"/>
</dbReference>
<evidence type="ECO:0000256" key="2">
    <source>
        <dbReference type="ARBA" id="ARBA00005752"/>
    </source>
</evidence>
<name>A0A4R1BCM7_9PROT</name>
<dbReference type="Gene3D" id="3.60.20.10">
    <property type="entry name" value="Glutamine Phosphoribosylpyrophosphate, subunit 1, domain 1"/>
    <property type="match status" value="1"/>
</dbReference>
<dbReference type="NCBIfam" id="TIGR01536">
    <property type="entry name" value="asn_synth_AEB"/>
    <property type="match status" value="1"/>
</dbReference>
<keyword evidence="8" id="KW-0061">Asparagine biosynthesis</keyword>
<feature type="domain" description="Glutamine amidotransferase type-2" evidence="11">
    <location>
        <begin position="2"/>
        <end position="215"/>
    </location>
</feature>
<comment type="pathway">
    <text evidence="1">Amino-acid biosynthesis; L-asparagine biosynthesis; L-asparagine from L-aspartate (L-Gln route): step 1/1.</text>
</comment>
<dbReference type="SUPFAM" id="SSF56235">
    <property type="entry name" value="N-terminal nucleophile aminohydrolases (Ntn hydrolases)"/>
    <property type="match status" value="1"/>
</dbReference>
<dbReference type="CDD" id="cd00712">
    <property type="entry name" value="AsnB"/>
    <property type="match status" value="1"/>
</dbReference>
<comment type="caution">
    <text evidence="12">The sequence shown here is derived from an EMBL/GenBank/DDBJ whole genome shotgun (WGS) entry which is preliminary data.</text>
</comment>
<dbReference type="SUPFAM" id="SSF52402">
    <property type="entry name" value="Adenine nucleotide alpha hydrolases-like"/>
    <property type="match status" value="1"/>
</dbReference>
<evidence type="ECO:0000256" key="7">
    <source>
        <dbReference type="ARBA" id="ARBA00048741"/>
    </source>
</evidence>
<dbReference type="GO" id="GO:0006529">
    <property type="term" value="P:asparagine biosynthetic process"/>
    <property type="evidence" value="ECO:0007669"/>
    <property type="project" value="UniProtKB-KW"/>
</dbReference>
<evidence type="ECO:0000256" key="10">
    <source>
        <dbReference type="PIRSR" id="PIRSR001589-3"/>
    </source>
</evidence>
<dbReference type="EMBL" id="SJZB01000033">
    <property type="protein sequence ID" value="TCJ14747.1"/>
    <property type="molecule type" value="Genomic_DNA"/>
</dbReference>
<keyword evidence="8" id="KW-0028">Amino-acid biosynthesis</keyword>
<comment type="similarity">
    <text evidence="2">Belongs to the asparagine synthetase family.</text>
</comment>
<dbReference type="InterPro" id="IPR029055">
    <property type="entry name" value="Ntn_hydrolases_N"/>
</dbReference>
<dbReference type="GO" id="GO:0004066">
    <property type="term" value="F:asparagine synthase (glutamine-hydrolyzing) activity"/>
    <property type="evidence" value="ECO:0007669"/>
    <property type="project" value="UniProtKB-EC"/>
</dbReference>
<feature type="binding site" evidence="9">
    <location>
        <position position="102"/>
    </location>
    <ligand>
        <name>L-glutamine</name>
        <dbReference type="ChEBI" id="CHEBI:58359"/>
    </ligand>
</feature>
<keyword evidence="6 8" id="KW-0315">Glutamine amidotransferase</keyword>
<keyword evidence="5 9" id="KW-0067">ATP-binding</keyword>
<dbReference type="OrthoDB" id="9763290at2"/>
<dbReference type="PIRSF" id="PIRSF001589">
    <property type="entry name" value="Asn_synthetase_glu-h"/>
    <property type="match status" value="1"/>
</dbReference>
<evidence type="ECO:0000256" key="9">
    <source>
        <dbReference type="PIRSR" id="PIRSR001589-2"/>
    </source>
</evidence>